<sequence>MSLRLTILGCGSSPGVPRIGNDWGACNPLEPKNRRSRCALLIEQFGDGPIPTRILVDTGPDMRTQLLAANVDAIDAVLYTHAHADHLHGIDDLRAFWLNTRRVVPVHADDDTADRIEQGFSYCLKTAPGGSYPPIIALNRVQPYEPLVIDGAGGPVEIMPYRQIHGGGTSTGYRIGGFAYSCDVSAIPDETAALLHDLDTWVVGALRYEPHPSHLSVDEALAWIERLRPRRAILTHMHNDLDYATLKASLPAHVEPAFDGMQITL</sequence>
<dbReference type="AlphaFoldDB" id="A0A1G6AZY4"/>
<dbReference type="OrthoDB" id="9781189at2"/>
<accession>A0A1G6AZY4</accession>
<dbReference type="PANTHER" id="PTHR42663">
    <property type="entry name" value="HYDROLASE C777.06C-RELATED-RELATED"/>
    <property type="match status" value="1"/>
</dbReference>
<evidence type="ECO:0000259" key="1">
    <source>
        <dbReference type="Pfam" id="PF12706"/>
    </source>
</evidence>
<proteinExistence type="predicted"/>
<dbReference type="SUPFAM" id="SSF56281">
    <property type="entry name" value="Metallo-hydrolase/oxidoreductase"/>
    <property type="match status" value="1"/>
</dbReference>
<evidence type="ECO:0000313" key="2">
    <source>
        <dbReference type="EMBL" id="SDB13793.1"/>
    </source>
</evidence>
<dbReference type="RefSeq" id="WP_090875214.1">
    <property type="nucleotide sequence ID" value="NZ_FMXQ01000002.1"/>
</dbReference>
<dbReference type="PANTHER" id="PTHR42663:SF6">
    <property type="entry name" value="HYDROLASE C777.06C-RELATED"/>
    <property type="match status" value="1"/>
</dbReference>
<dbReference type="STRING" id="665467.SAMN02982931_01041"/>
<dbReference type="Proteomes" id="UP000199071">
    <property type="component" value="Unassembled WGS sequence"/>
</dbReference>
<feature type="domain" description="Metallo-beta-lactamase" evidence="1">
    <location>
        <begin position="52"/>
        <end position="237"/>
    </location>
</feature>
<organism evidence="2 3">
    <name type="scientific">Bauldia litoralis</name>
    <dbReference type="NCBI Taxonomy" id="665467"/>
    <lineage>
        <taxon>Bacteria</taxon>
        <taxon>Pseudomonadati</taxon>
        <taxon>Pseudomonadota</taxon>
        <taxon>Alphaproteobacteria</taxon>
        <taxon>Hyphomicrobiales</taxon>
        <taxon>Kaistiaceae</taxon>
        <taxon>Bauldia</taxon>
    </lineage>
</organism>
<dbReference type="InterPro" id="IPR036866">
    <property type="entry name" value="RibonucZ/Hydroxyglut_hydro"/>
</dbReference>
<dbReference type="CDD" id="cd16279">
    <property type="entry name" value="metallo-hydrolase-like_MBL-fold"/>
    <property type="match status" value="1"/>
</dbReference>
<evidence type="ECO:0000313" key="3">
    <source>
        <dbReference type="Proteomes" id="UP000199071"/>
    </source>
</evidence>
<dbReference type="Pfam" id="PF12706">
    <property type="entry name" value="Lactamase_B_2"/>
    <property type="match status" value="1"/>
</dbReference>
<dbReference type="InterPro" id="IPR001279">
    <property type="entry name" value="Metallo-B-lactamas"/>
</dbReference>
<reference evidence="2 3" key="1">
    <citation type="submission" date="2016-10" db="EMBL/GenBank/DDBJ databases">
        <authorList>
            <person name="de Groot N.N."/>
        </authorList>
    </citation>
    <scope>NUCLEOTIDE SEQUENCE [LARGE SCALE GENOMIC DNA]</scope>
    <source>
        <strain evidence="2 3">ATCC 35022</strain>
    </source>
</reference>
<dbReference type="EMBL" id="FMXQ01000002">
    <property type="protein sequence ID" value="SDB13793.1"/>
    <property type="molecule type" value="Genomic_DNA"/>
</dbReference>
<gene>
    <name evidence="2" type="ORF">SAMN02982931_01041</name>
</gene>
<keyword evidence="3" id="KW-1185">Reference proteome</keyword>
<protein>
    <submittedName>
        <fullName evidence="2">Phosphoribosyl 1,2-cyclic phosphate phosphodiesterase</fullName>
    </submittedName>
</protein>
<name>A0A1G6AZY4_9HYPH</name>
<dbReference type="Gene3D" id="3.60.15.10">
    <property type="entry name" value="Ribonuclease Z/Hydroxyacylglutathione hydrolase-like"/>
    <property type="match status" value="1"/>
</dbReference>